<organism evidence="2 3">
    <name type="scientific">Streptococcus wuxiensis</name>
    <dbReference type="NCBI Taxonomy" id="3095078"/>
    <lineage>
        <taxon>Bacteria</taxon>
        <taxon>Bacillati</taxon>
        <taxon>Bacillota</taxon>
        <taxon>Bacilli</taxon>
        <taxon>Lactobacillales</taxon>
        <taxon>Streptococcaceae</taxon>
        <taxon>Streptococcus</taxon>
    </lineage>
</organism>
<keyword evidence="3" id="KW-1185">Reference proteome</keyword>
<gene>
    <name evidence="2" type="ORF">SPC83_05705</name>
</gene>
<dbReference type="Proteomes" id="UP001272345">
    <property type="component" value="Unassembled WGS sequence"/>
</dbReference>
<dbReference type="EMBL" id="JAXHDO010000004">
    <property type="protein sequence ID" value="MDY4337626.1"/>
    <property type="molecule type" value="Genomic_DNA"/>
</dbReference>
<feature type="transmembrane region" description="Helical" evidence="1">
    <location>
        <begin position="95"/>
        <end position="117"/>
    </location>
</feature>
<dbReference type="InterPro" id="IPR024515">
    <property type="entry name" value="DUF3397"/>
</dbReference>
<evidence type="ECO:0000313" key="2">
    <source>
        <dbReference type="EMBL" id="MDY4337626.1"/>
    </source>
</evidence>
<dbReference type="Pfam" id="PF11877">
    <property type="entry name" value="DUF3397"/>
    <property type="match status" value="1"/>
</dbReference>
<feature type="transmembrane region" description="Helical" evidence="1">
    <location>
        <begin position="64"/>
        <end position="83"/>
    </location>
</feature>
<sequence length="119" mass="13919">MVMILMKLASVLLLVLTLALAIIFSRFFKLKKKGIKFADLAFPFLIFEYYLISAKVFTHNQLPILGAALSLLAIILAFFFLSKKRSFYYPKFLKFFWRAGFLLTLLIYIVMIVQIFMMK</sequence>
<accession>A0ABU5FSG5</accession>
<feature type="transmembrane region" description="Helical" evidence="1">
    <location>
        <begin position="35"/>
        <end position="52"/>
    </location>
</feature>
<keyword evidence="1" id="KW-0472">Membrane</keyword>
<evidence type="ECO:0000313" key="3">
    <source>
        <dbReference type="Proteomes" id="UP001272345"/>
    </source>
</evidence>
<evidence type="ECO:0000256" key="1">
    <source>
        <dbReference type="SAM" id="Phobius"/>
    </source>
</evidence>
<keyword evidence="1" id="KW-1133">Transmembrane helix</keyword>
<keyword evidence="1" id="KW-0812">Transmembrane</keyword>
<reference evidence="2 3" key="1">
    <citation type="submission" date="2023-11" db="EMBL/GenBank/DDBJ databases">
        <title>Streptococcus wuxiensis sp. nov., Streptococcus jiangnanensis sp. nov., Streptococcus fermentans sp. nov., three novel members of the genus Streptococcus isolated from breast milk.</title>
        <authorList>
            <person name="Zhou Y."/>
            <person name="Yang B."/>
        </authorList>
    </citation>
    <scope>NUCLEOTIDE SEQUENCE [LARGE SCALE GENOMIC DNA]</scope>
    <source>
        <strain evidence="2 3">21WXBC0057M1</strain>
    </source>
</reference>
<proteinExistence type="predicted"/>
<protein>
    <submittedName>
        <fullName evidence="2">DUF3397 domain-containing protein</fullName>
    </submittedName>
</protein>
<dbReference type="RefSeq" id="WP_320693891.1">
    <property type="nucleotide sequence ID" value="NZ_JAXHDO010000004.1"/>
</dbReference>
<name>A0ABU5FSG5_9STRE</name>
<comment type="caution">
    <text evidence="2">The sequence shown here is derived from an EMBL/GenBank/DDBJ whole genome shotgun (WGS) entry which is preliminary data.</text>
</comment>